<dbReference type="SMART" id="SM00448">
    <property type="entry name" value="REC"/>
    <property type="match status" value="1"/>
</dbReference>
<evidence type="ECO:0000259" key="5">
    <source>
        <dbReference type="PROSITE" id="PS50110"/>
    </source>
</evidence>
<dbReference type="InterPro" id="IPR001789">
    <property type="entry name" value="Sig_transdc_resp-reg_receiver"/>
</dbReference>
<protein>
    <submittedName>
        <fullName evidence="6">DNA-binding NarL/FixJ family response regulator</fullName>
    </submittedName>
</protein>
<accession>A0A2H9VMI6</accession>
<dbReference type="PROSITE" id="PS50110">
    <property type="entry name" value="RESPONSE_REGULATORY"/>
    <property type="match status" value="1"/>
</dbReference>
<dbReference type="PANTHER" id="PTHR43214">
    <property type="entry name" value="TWO-COMPONENT RESPONSE REGULATOR"/>
    <property type="match status" value="1"/>
</dbReference>
<dbReference type="GO" id="GO:0000160">
    <property type="term" value="P:phosphorelay signal transduction system"/>
    <property type="evidence" value="ECO:0007669"/>
    <property type="project" value="InterPro"/>
</dbReference>
<evidence type="ECO:0000256" key="2">
    <source>
        <dbReference type="ARBA" id="ARBA00023125"/>
    </source>
</evidence>
<feature type="domain" description="HTH luxR-type" evidence="4">
    <location>
        <begin position="148"/>
        <end position="213"/>
    </location>
</feature>
<keyword evidence="2 6" id="KW-0238">DNA-binding</keyword>
<feature type="modified residue" description="4-aspartylphosphate" evidence="3">
    <location>
        <position position="55"/>
    </location>
</feature>
<evidence type="ECO:0000313" key="7">
    <source>
        <dbReference type="Proteomes" id="UP000242687"/>
    </source>
</evidence>
<evidence type="ECO:0000259" key="4">
    <source>
        <dbReference type="PROSITE" id="PS50043"/>
    </source>
</evidence>
<reference evidence="6 7" key="1">
    <citation type="submission" date="2017-11" db="EMBL/GenBank/DDBJ databases">
        <title>Genomic Encyclopedia of Archaeal and Bacterial Type Strains, Phase II (KMG-II): From Individual Species to Whole Genera.</title>
        <authorList>
            <person name="Goeker M."/>
        </authorList>
    </citation>
    <scope>NUCLEOTIDE SEQUENCE [LARGE SCALE GENOMIC DNA]</scope>
    <source>
        <strain evidence="6 7">DSM 28175</strain>
    </source>
</reference>
<comment type="caution">
    <text evidence="6">The sequence shown here is derived from an EMBL/GenBank/DDBJ whole genome shotgun (WGS) entry which is preliminary data.</text>
</comment>
<evidence type="ECO:0000256" key="1">
    <source>
        <dbReference type="ARBA" id="ARBA00022553"/>
    </source>
</evidence>
<dbReference type="Proteomes" id="UP000242687">
    <property type="component" value="Unassembled WGS sequence"/>
</dbReference>
<dbReference type="CDD" id="cd17535">
    <property type="entry name" value="REC_NarL-like"/>
    <property type="match status" value="1"/>
</dbReference>
<keyword evidence="7" id="KW-1185">Reference proteome</keyword>
<dbReference type="AlphaFoldDB" id="A0A2H9VMI6"/>
<gene>
    <name evidence="6" type="ORF">CLV57_2685</name>
</gene>
<keyword evidence="1 3" id="KW-0597">Phosphoprotein</keyword>
<dbReference type="Gene3D" id="3.40.50.2300">
    <property type="match status" value="1"/>
</dbReference>
<dbReference type="RefSeq" id="WP_100342847.1">
    <property type="nucleotide sequence ID" value="NZ_PGFJ01000002.1"/>
</dbReference>
<dbReference type="InterPro" id="IPR011006">
    <property type="entry name" value="CheY-like_superfamily"/>
</dbReference>
<proteinExistence type="predicted"/>
<dbReference type="PRINTS" id="PR00038">
    <property type="entry name" value="HTHLUXR"/>
</dbReference>
<dbReference type="PROSITE" id="PS50043">
    <property type="entry name" value="HTH_LUXR_2"/>
    <property type="match status" value="1"/>
</dbReference>
<dbReference type="EMBL" id="PGFJ01000002">
    <property type="protein sequence ID" value="PJJ79551.1"/>
    <property type="molecule type" value="Genomic_DNA"/>
</dbReference>
<evidence type="ECO:0000313" key="6">
    <source>
        <dbReference type="EMBL" id="PJJ79551.1"/>
    </source>
</evidence>
<dbReference type="Pfam" id="PF00196">
    <property type="entry name" value="GerE"/>
    <property type="match status" value="1"/>
</dbReference>
<dbReference type="GO" id="GO:0003677">
    <property type="term" value="F:DNA binding"/>
    <property type="evidence" value="ECO:0007669"/>
    <property type="project" value="UniProtKB-KW"/>
</dbReference>
<dbReference type="InterPro" id="IPR000792">
    <property type="entry name" value="Tscrpt_reg_LuxR_C"/>
</dbReference>
<dbReference type="CDD" id="cd06170">
    <property type="entry name" value="LuxR_C_like"/>
    <property type="match status" value="1"/>
</dbReference>
<dbReference type="SUPFAM" id="SSF52172">
    <property type="entry name" value="CheY-like"/>
    <property type="match status" value="1"/>
</dbReference>
<dbReference type="InterPro" id="IPR016032">
    <property type="entry name" value="Sig_transdc_resp-reg_C-effctor"/>
</dbReference>
<dbReference type="InterPro" id="IPR058245">
    <property type="entry name" value="NreC/VraR/RcsB-like_REC"/>
</dbReference>
<dbReference type="SUPFAM" id="SSF46894">
    <property type="entry name" value="C-terminal effector domain of the bipartite response regulators"/>
    <property type="match status" value="1"/>
</dbReference>
<dbReference type="SMART" id="SM00421">
    <property type="entry name" value="HTH_LUXR"/>
    <property type="match status" value="1"/>
</dbReference>
<feature type="domain" description="Response regulatory" evidence="5">
    <location>
        <begin position="3"/>
        <end position="120"/>
    </location>
</feature>
<organism evidence="6 7">
    <name type="scientific">Mucilaginibacter auburnensis</name>
    <dbReference type="NCBI Taxonomy" id="1457233"/>
    <lineage>
        <taxon>Bacteria</taxon>
        <taxon>Pseudomonadati</taxon>
        <taxon>Bacteroidota</taxon>
        <taxon>Sphingobacteriia</taxon>
        <taxon>Sphingobacteriales</taxon>
        <taxon>Sphingobacteriaceae</taxon>
        <taxon>Mucilaginibacter</taxon>
    </lineage>
</organism>
<evidence type="ECO:0000256" key="3">
    <source>
        <dbReference type="PROSITE-ProRule" id="PRU00169"/>
    </source>
</evidence>
<dbReference type="OrthoDB" id="9797341at2"/>
<dbReference type="GO" id="GO:0006355">
    <property type="term" value="P:regulation of DNA-templated transcription"/>
    <property type="evidence" value="ECO:0007669"/>
    <property type="project" value="InterPro"/>
</dbReference>
<dbReference type="InterPro" id="IPR039420">
    <property type="entry name" value="WalR-like"/>
</dbReference>
<sequence>MIRIILAEDHNIVRNGIRNLLEKEKDLKVIGEALNGQEVIDLLNTGLKADIIMADVNMPLMSGIEMSEKVSNEGARPKIVILSMLDHERYVLEAFQAGASGYLLKNISADELIFALRHIHVDGRYICSELALRFLDKLLKEPEPTKSGTESAVQLSTREIEVLMLVADGLTNQEIADKLFTSKRTIEGNRQILLEKTGTRNTAALIRYALQRGIIN</sequence>
<dbReference type="Pfam" id="PF00072">
    <property type="entry name" value="Response_reg"/>
    <property type="match status" value="1"/>
</dbReference>
<name>A0A2H9VMI6_9SPHI</name>